<keyword evidence="3" id="KW-0808">Transferase</keyword>
<evidence type="ECO:0000313" key="11">
    <source>
        <dbReference type="EMBL" id="RMZ70994.1"/>
    </source>
</evidence>
<dbReference type="InterPro" id="IPR011009">
    <property type="entry name" value="Kinase-like_dom_sf"/>
</dbReference>
<dbReference type="GO" id="GO:0004674">
    <property type="term" value="F:protein serine/threonine kinase activity"/>
    <property type="evidence" value="ECO:0007669"/>
    <property type="project" value="UniProtKB-KW"/>
</dbReference>
<keyword evidence="12" id="KW-1185">Reference proteome</keyword>
<dbReference type="AlphaFoldDB" id="A0A3M7M9B2"/>
<dbReference type="PANTHER" id="PTHR47634">
    <property type="entry name" value="PROTEIN KINASE DOMAIN-CONTAINING PROTEIN-RELATED"/>
    <property type="match status" value="1"/>
</dbReference>
<reference evidence="11 12" key="1">
    <citation type="journal article" date="2014" name="PLoS ONE">
        <title>De novo Genome Assembly of the Fungal Plant Pathogen Pyrenophora semeniperda.</title>
        <authorList>
            <person name="Soliai M.M."/>
            <person name="Meyer S.E."/>
            <person name="Udall J.A."/>
            <person name="Elzinga D.E."/>
            <person name="Hermansen R.A."/>
            <person name="Bodily P.M."/>
            <person name="Hart A.A."/>
            <person name="Coleman C.E."/>
        </authorList>
    </citation>
    <scope>NUCLEOTIDE SEQUENCE [LARGE SCALE GENOMIC DNA]</scope>
    <source>
        <strain evidence="11 12">CCB06</strain>
        <tissue evidence="11">Mycelium</tissue>
    </source>
</reference>
<evidence type="ECO:0000256" key="6">
    <source>
        <dbReference type="ARBA" id="ARBA00022840"/>
    </source>
</evidence>
<dbReference type="PROSITE" id="PS50011">
    <property type="entry name" value="PROTEIN_KINASE_DOM"/>
    <property type="match status" value="1"/>
</dbReference>
<organism evidence="11 12">
    <name type="scientific">Pyrenophora seminiperda CCB06</name>
    <dbReference type="NCBI Taxonomy" id="1302712"/>
    <lineage>
        <taxon>Eukaryota</taxon>
        <taxon>Fungi</taxon>
        <taxon>Dikarya</taxon>
        <taxon>Ascomycota</taxon>
        <taxon>Pezizomycotina</taxon>
        <taxon>Dothideomycetes</taxon>
        <taxon>Pleosporomycetidae</taxon>
        <taxon>Pleosporales</taxon>
        <taxon>Pleosporineae</taxon>
        <taxon>Pleosporaceae</taxon>
        <taxon>Pyrenophora</taxon>
    </lineage>
</organism>
<evidence type="ECO:0000256" key="8">
    <source>
        <dbReference type="ARBA" id="ARBA00048679"/>
    </source>
</evidence>
<comment type="catalytic activity">
    <reaction evidence="8">
        <text>L-seryl-[protein] + ATP = O-phospho-L-seryl-[protein] + ADP + H(+)</text>
        <dbReference type="Rhea" id="RHEA:17989"/>
        <dbReference type="Rhea" id="RHEA-COMP:9863"/>
        <dbReference type="Rhea" id="RHEA-COMP:11604"/>
        <dbReference type="ChEBI" id="CHEBI:15378"/>
        <dbReference type="ChEBI" id="CHEBI:29999"/>
        <dbReference type="ChEBI" id="CHEBI:30616"/>
        <dbReference type="ChEBI" id="CHEBI:83421"/>
        <dbReference type="ChEBI" id="CHEBI:456216"/>
        <dbReference type="EC" id="2.7.11.1"/>
    </reaction>
</comment>
<accession>A0A3M7M9B2</accession>
<evidence type="ECO:0000259" key="10">
    <source>
        <dbReference type="PROSITE" id="PS50011"/>
    </source>
</evidence>
<evidence type="ECO:0000256" key="9">
    <source>
        <dbReference type="PROSITE-ProRule" id="PRU10141"/>
    </source>
</evidence>
<dbReference type="Proteomes" id="UP000265663">
    <property type="component" value="Unassembled WGS sequence"/>
</dbReference>
<dbReference type="Gene3D" id="3.30.200.20">
    <property type="entry name" value="Phosphorylase Kinase, domain 1"/>
    <property type="match status" value="1"/>
</dbReference>
<dbReference type="Pfam" id="PF00069">
    <property type="entry name" value="Pkinase"/>
    <property type="match status" value="2"/>
</dbReference>
<dbReference type="InterPro" id="IPR017441">
    <property type="entry name" value="Protein_kinase_ATP_BS"/>
</dbReference>
<gene>
    <name evidence="11" type="ORF">GMOD_00008673</name>
</gene>
<dbReference type="GO" id="GO:0000245">
    <property type="term" value="P:spliceosomal complex assembly"/>
    <property type="evidence" value="ECO:0007669"/>
    <property type="project" value="TreeGrafter"/>
</dbReference>
<dbReference type="InterPro" id="IPR000719">
    <property type="entry name" value="Prot_kinase_dom"/>
</dbReference>
<keyword evidence="5 11" id="KW-0418">Kinase</keyword>
<dbReference type="SMART" id="SM00220">
    <property type="entry name" value="S_TKc"/>
    <property type="match status" value="1"/>
</dbReference>
<dbReference type="GO" id="GO:0050684">
    <property type="term" value="P:regulation of mRNA processing"/>
    <property type="evidence" value="ECO:0007669"/>
    <property type="project" value="TreeGrafter"/>
</dbReference>
<evidence type="ECO:0000256" key="4">
    <source>
        <dbReference type="ARBA" id="ARBA00022741"/>
    </source>
</evidence>
<keyword evidence="6 9" id="KW-0067">ATP-binding</keyword>
<dbReference type="OrthoDB" id="5979581at2759"/>
<dbReference type="EC" id="2.7.11.1" evidence="1"/>
<feature type="binding site" evidence="9">
    <location>
        <position position="99"/>
    </location>
    <ligand>
        <name>ATP</name>
        <dbReference type="ChEBI" id="CHEBI:30616"/>
    </ligand>
</feature>
<evidence type="ECO:0000256" key="1">
    <source>
        <dbReference type="ARBA" id="ARBA00012513"/>
    </source>
</evidence>
<dbReference type="GO" id="GO:0005524">
    <property type="term" value="F:ATP binding"/>
    <property type="evidence" value="ECO:0007669"/>
    <property type="project" value="UniProtKB-UniRule"/>
</dbReference>
<keyword evidence="4 9" id="KW-0547">Nucleotide-binding</keyword>
<evidence type="ECO:0000256" key="2">
    <source>
        <dbReference type="ARBA" id="ARBA00022527"/>
    </source>
</evidence>
<evidence type="ECO:0000256" key="7">
    <source>
        <dbReference type="ARBA" id="ARBA00047899"/>
    </source>
</evidence>
<comment type="catalytic activity">
    <reaction evidence="7">
        <text>L-threonyl-[protein] + ATP = O-phospho-L-threonyl-[protein] + ADP + H(+)</text>
        <dbReference type="Rhea" id="RHEA:46608"/>
        <dbReference type="Rhea" id="RHEA-COMP:11060"/>
        <dbReference type="Rhea" id="RHEA-COMP:11605"/>
        <dbReference type="ChEBI" id="CHEBI:15378"/>
        <dbReference type="ChEBI" id="CHEBI:30013"/>
        <dbReference type="ChEBI" id="CHEBI:30616"/>
        <dbReference type="ChEBI" id="CHEBI:61977"/>
        <dbReference type="ChEBI" id="CHEBI:456216"/>
        <dbReference type="EC" id="2.7.11.1"/>
    </reaction>
</comment>
<dbReference type="PROSITE" id="PS00107">
    <property type="entry name" value="PROTEIN_KINASE_ATP"/>
    <property type="match status" value="1"/>
</dbReference>
<evidence type="ECO:0000256" key="5">
    <source>
        <dbReference type="ARBA" id="ARBA00022777"/>
    </source>
</evidence>
<feature type="domain" description="Protein kinase" evidence="10">
    <location>
        <begin position="61"/>
        <end position="418"/>
    </location>
</feature>
<dbReference type="PANTHER" id="PTHR47634:SF9">
    <property type="entry name" value="PROTEIN KINASE DOMAIN-CONTAINING PROTEIN-RELATED"/>
    <property type="match status" value="1"/>
</dbReference>
<protein>
    <recommendedName>
        <fullName evidence="1">non-specific serine/threonine protein kinase</fullName>
        <ecNumber evidence="1">2.7.11.1</ecNumber>
    </recommendedName>
</protein>
<dbReference type="SUPFAM" id="SSF56112">
    <property type="entry name" value="Protein kinase-like (PK-like)"/>
    <property type="match status" value="1"/>
</dbReference>
<keyword evidence="2" id="KW-0723">Serine/threonine-protein kinase</keyword>
<dbReference type="InterPro" id="IPR051334">
    <property type="entry name" value="SRPK"/>
</dbReference>
<dbReference type="EMBL" id="KE747825">
    <property type="protein sequence ID" value="RMZ70994.1"/>
    <property type="molecule type" value="Genomic_DNA"/>
</dbReference>
<dbReference type="Gene3D" id="1.10.510.10">
    <property type="entry name" value="Transferase(Phosphotransferase) domain 1"/>
    <property type="match status" value="1"/>
</dbReference>
<evidence type="ECO:0000313" key="12">
    <source>
        <dbReference type="Proteomes" id="UP000265663"/>
    </source>
</evidence>
<sequence>MLKLGQRACTHFKFPSNTSRISRFQSTKTNASELVEEERLPFYSHDQFYPVRIGEVLDSSFKVIGKLGYGAYSTVWLCRDMRDIWQRNAGFDADYVAVKICTRDAENSAQLNRELNFYEHASSMESRHRGSAYIRGLYGEFKLDGPTGNHWCLVHPPMHMTIRQFQYQNLARKLTVPLLKWTLTNVLRALSFLHDVAKVVHTDINPANIMLTLADKSILEDFEKAEAENPSLSKVIDDTRTIYRSRKLDLPTGDLWGQSVLCDFGEARIGDSHSGLIQPKQYRAPEILFEMEWGSKVDIWSVAMLVWDLFENQYLFDARDNEGKSSATHHVSEMVAYLGMPPLQYTQSNDITKKVFDKQGQWTGGSKSVTIPKISLEERITVLEGKEKELFLDFIRSMLRWRPEDRMSATELLKHPWMADSM</sequence>
<name>A0A3M7M9B2_9PLEO</name>
<evidence type="ECO:0000256" key="3">
    <source>
        <dbReference type="ARBA" id="ARBA00022679"/>
    </source>
</evidence>
<proteinExistence type="predicted"/>